<feature type="signal peptide" evidence="1">
    <location>
        <begin position="1"/>
        <end position="25"/>
    </location>
</feature>
<dbReference type="Proteomes" id="UP001162164">
    <property type="component" value="Unassembled WGS sequence"/>
</dbReference>
<keyword evidence="3" id="KW-1185">Reference proteome</keyword>
<evidence type="ECO:0000256" key="1">
    <source>
        <dbReference type="SAM" id="SignalP"/>
    </source>
</evidence>
<feature type="chain" id="PRO_5045947076" evidence="1">
    <location>
        <begin position="26"/>
        <end position="151"/>
    </location>
</feature>
<protein>
    <submittedName>
        <fullName evidence="2">Uncharacterized protein</fullName>
    </submittedName>
</protein>
<gene>
    <name evidence="2" type="ORF">NQ317_009731</name>
</gene>
<proteinExistence type="predicted"/>
<keyword evidence="1" id="KW-0732">Signal</keyword>
<accession>A0ABQ9JDJ7</accession>
<organism evidence="2 3">
    <name type="scientific">Molorchus minor</name>
    <dbReference type="NCBI Taxonomy" id="1323400"/>
    <lineage>
        <taxon>Eukaryota</taxon>
        <taxon>Metazoa</taxon>
        <taxon>Ecdysozoa</taxon>
        <taxon>Arthropoda</taxon>
        <taxon>Hexapoda</taxon>
        <taxon>Insecta</taxon>
        <taxon>Pterygota</taxon>
        <taxon>Neoptera</taxon>
        <taxon>Endopterygota</taxon>
        <taxon>Coleoptera</taxon>
        <taxon>Polyphaga</taxon>
        <taxon>Cucujiformia</taxon>
        <taxon>Chrysomeloidea</taxon>
        <taxon>Cerambycidae</taxon>
        <taxon>Lamiinae</taxon>
        <taxon>Monochamini</taxon>
        <taxon>Molorchus</taxon>
    </lineage>
</organism>
<dbReference type="EMBL" id="JAPWTJ010000708">
    <property type="protein sequence ID" value="KAJ8976234.1"/>
    <property type="molecule type" value="Genomic_DNA"/>
</dbReference>
<comment type="caution">
    <text evidence="2">The sequence shown here is derived from an EMBL/GenBank/DDBJ whole genome shotgun (WGS) entry which is preliminary data.</text>
</comment>
<sequence>MQPKIYGFRTERLLLFVFVEDQVLALHLDVQGVPTIQVKVSRMSFGFDIHPSFFRCSKDSIFKVPRNCRKVDSFSGGKKQLLGAHSVKMTHLVIDTSISFNCCGVAAMTPPLLCLGNVSSPFASHFPVASLSKSSNCTNTSATSLSIYECK</sequence>
<reference evidence="2" key="1">
    <citation type="journal article" date="2023" name="Insect Mol. Biol.">
        <title>Genome sequencing provides insights into the evolution of gene families encoding plant cell wall-degrading enzymes in longhorned beetles.</title>
        <authorList>
            <person name="Shin N.R."/>
            <person name="Okamura Y."/>
            <person name="Kirsch R."/>
            <person name="Pauchet Y."/>
        </authorList>
    </citation>
    <scope>NUCLEOTIDE SEQUENCE</scope>
    <source>
        <strain evidence="2">MMC_N1</strain>
    </source>
</reference>
<evidence type="ECO:0000313" key="2">
    <source>
        <dbReference type="EMBL" id="KAJ8976234.1"/>
    </source>
</evidence>
<name>A0ABQ9JDJ7_9CUCU</name>
<evidence type="ECO:0000313" key="3">
    <source>
        <dbReference type="Proteomes" id="UP001162164"/>
    </source>
</evidence>